<dbReference type="Proteomes" id="UP000216913">
    <property type="component" value="Unassembled WGS sequence"/>
</dbReference>
<dbReference type="OrthoDB" id="18526at2"/>
<dbReference type="GO" id="GO:0008718">
    <property type="term" value="F:D-amino-acid dehydrogenase activity"/>
    <property type="evidence" value="ECO:0007669"/>
    <property type="project" value="TreeGrafter"/>
</dbReference>
<evidence type="ECO:0000256" key="1">
    <source>
        <dbReference type="ARBA" id="ARBA00009410"/>
    </source>
</evidence>
<dbReference type="InterPro" id="IPR036188">
    <property type="entry name" value="FAD/NAD-bd_sf"/>
</dbReference>
<dbReference type="SUPFAM" id="SSF51905">
    <property type="entry name" value="FAD/NAD(P)-binding domain"/>
    <property type="match status" value="1"/>
</dbReference>
<sequence>MKVVVLGAGVAGVTAAYYLHRDGHEVTVIEREAGAAAATSFGNAGGLCPSFAGPWAAPGMIAKVLKMSLQRQAAIRFSLAPSPRRLAWLARWIGQCNAERFRVNKLRMQRVAHYSHACLKDIIASGIPVSFDYHQDGTLQLFQHETDLKAVPNITRALDAFEVPWRFLEGDAIVRQEPSLAGSLAPMAGALFLPADASGDCHAFTTGLAAHLAGQGVVFRYGARVQALRTEAGAVSGVQLDDGLMQADAYVVALGNQAPALLRPLGIALPVYPVKGYSITATITEPERAPRAALMDEYNKVMISRLGDRIRAAGMAELKGYALDVDPGRVAFIKQVVSQWLPQGVDVAGARAWAGLRPMTPDGPAVLGPTRYGNLYLNCGHGSNGWTQACGTGKIVADVVAGRRPDIDLEGLTAERFQGARK</sequence>
<comment type="caution">
    <text evidence="4">The sequence shown here is derived from an EMBL/GenBank/DDBJ whole genome shotgun (WGS) entry which is preliminary data.</text>
</comment>
<dbReference type="Gene3D" id="3.30.9.10">
    <property type="entry name" value="D-Amino Acid Oxidase, subunit A, domain 2"/>
    <property type="match status" value="1"/>
</dbReference>
<dbReference type="EMBL" id="NEVP01000011">
    <property type="protein sequence ID" value="OZI46990.1"/>
    <property type="molecule type" value="Genomic_DNA"/>
</dbReference>
<keyword evidence="5" id="KW-1185">Reference proteome</keyword>
<evidence type="ECO:0000313" key="4">
    <source>
        <dbReference type="EMBL" id="OZI46990.1"/>
    </source>
</evidence>
<reference evidence="4 5" key="1">
    <citation type="submission" date="2017-05" db="EMBL/GenBank/DDBJ databases">
        <title>Complete and WGS of Bordetella genogroups.</title>
        <authorList>
            <person name="Spilker T."/>
            <person name="LiPuma J."/>
        </authorList>
    </citation>
    <scope>NUCLEOTIDE SEQUENCE [LARGE SCALE GENOMIC DNA]</scope>
    <source>
        <strain evidence="4 5">AU10456</strain>
    </source>
</reference>
<dbReference type="NCBIfam" id="NF001933">
    <property type="entry name" value="PRK00711.1"/>
    <property type="match status" value="1"/>
</dbReference>
<dbReference type="GO" id="GO:0005737">
    <property type="term" value="C:cytoplasm"/>
    <property type="evidence" value="ECO:0007669"/>
    <property type="project" value="TreeGrafter"/>
</dbReference>
<gene>
    <name evidence="4" type="ORF">CAL25_20255</name>
</gene>
<evidence type="ECO:0000256" key="2">
    <source>
        <dbReference type="ARBA" id="ARBA00023002"/>
    </source>
</evidence>
<dbReference type="PANTHER" id="PTHR13847">
    <property type="entry name" value="SARCOSINE DEHYDROGENASE-RELATED"/>
    <property type="match status" value="1"/>
</dbReference>
<accession>A0A261TD27</accession>
<evidence type="ECO:0000259" key="3">
    <source>
        <dbReference type="Pfam" id="PF01266"/>
    </source>
</evidence>
<dbReference type="PANTHER" id="PTHR13847:SF280">
    <property type="entry name" value="D-AMINO ACID DEHYDROGENASE"/>
    <property type="match status" value="1"/>
</dbReference>
<dbReference type="Gene3D" id="3.50.50.60">
    <property type="entry name" value="FAD/NAD(P)-binding domain"/>
    <property type="match status" value="2"/>
</dbReference>
<comment type="similarity">
    <text evidence="1">Belongs to the DadA oxidoreductase family.</text>
</comment>
<keyword evidence="2" id="KW-0560">Oxidoreductase</keyword>
<dbReference type="RefSeq" id="WP_094803175.1">
    <property type="nucleotide sequence ID" value="NZ_NEVP01000011.1"/>
</dbReference>
<protein>
    <submittedName>
        <fullName evidence="4">Amino acid dehydrogenase</fullName>
    </submittedName>
</protein>
<dbReference type="GO" id="GO:0005886">
    <property type="term" value="C:plasma membrane"/>
    <property type="evidence" value="ECO:0007669"/>
    <property type="project" value="TreeGrafter"/>
</dbReference>
<dbReference type="InterPro" id="IPR006076">
    <property type="entry name" value="FAD-dep_OxRdtase"/>
</dbReference>
<name>A0A261TD27_9BORD</name>
<proteinExistence type="inferred from homology"/>
<dbReference type="Pfam" id="PF01266">
    <property type="entry name" value="DAO"/>
    <property type="match status" value="1"/>
</dbReference>
<dbReference type="AlphaFoldDB" id="A0A261TD27"/>
<dbReference type="GO" id="GO:0055130">
    <property type="term" value="P:D-alanine catabolic process"/>
    <property type="evidence" value="ECO:0007669"/>
    <property type="project" value="TreeGrafter"/>
</dbReference>
<evidence type="ECO:0000313" key="5">
    <source>
        <dbReference type="Proteomes" id="UP000216913"/>
    </source>
</evidence>
<organism evidence="4 5">
    <name type="scientific">Bordetella genomosp. 5</name>
    <dbReference type="NCBI Taxonomy" id="1395608"/>
    <lineage>
        <taxon>Bacteria</taxon>
        <taxon>Pseudomonadati</taxon>
        <taxon>Pseudomonadota</taxon>
        <taxon>Betaproteobacteria</taxon>
        <taxon>Burkholderiales</taxon>
        <taxon>Alcaligenaceae</taxon>
        <taxon>Bordetella</taxon>
    </lineage>
</organism>
<feature type="domain" description="FAD dependent oxidoreductase" evidence="3">
    <location>
        <begin position="2"/>
        <end position="398"/>
    </location>
</feature>
<dbReference type="SUPFAM" id="SSF54373">
    <property type="entry name" value="FAD-linked reductases, C-terminal domain"/>
    <property type="match status" value="1"/>
</dbReference>